<dbReference type="OrthoDB" id="3249502at2"/>
<gene>
    <name evidence="7" type="ORF">CSQ86_09510</name>
</gene>
<evidence type="ECO:0000313" key="8">
    <source>
        <dbReference type="Proteomes" id="UP000229239"/>
    </source>
</evidence>
<organism evidence="7 8">
    <name type="scientific">Bifidobacterium felsineum</name>
    <dbReference type="NCBI Taxonomy" id="2045440"/>
    <lineage>
        <taxon>Bacteria</taxon>
        <taxon>Bacillati</taxon>
        <taxon>Actinomycetota</taxon>
        <taxon>Actinomycetes</taxon>
        <taxon>Bifidobacteriales</taxon>
        <taxon>Bifidobacteriaceae</taxon>
        <taxon>Bifidobacterium</taxon>
    </lineage>
</organism>
<dbReference type="PANTHER" id="PTHR30250:SF11">
    <property type="entry name" value="O-ANTIGEN TRANSPORTER-RELATED"/>
    <property type="match status" value="1"/>
</dbReference>
<dbReference type="Proteomes" id="UP000229239">
    <property type="component" value="Unassembled WGS sequence"/>
</dbReference>
<dbReference type="RefSeq" id="WP_100494910.1">
    <property type="nucleotide sequence ID" value="NZ_PEBJ01000008.1"/>
</dbReference>
<evidence type="ECO:0000256" key="6">
    <source>
        <dbReference type="SAM" id="Phobius"/>
    </source>
</evidence>
<evidence type="ECO:0000313" key="7">
    <source>
        <dbReference type="EMBL" id="PJM76397.1"/>
    </source>
</evidence>
<evidence type="ECO:0000256" key="4">
    <source>
        <dbReference type="ARBA" id="ARBA00022989"/>
    </source>
</evidence>
<dbReference type="InterPro" id="IPR002797">
    <property type="entry name" value="Polysacc_synth"/>
</dbReference>
<name>A0A2M9HHX9_9BIFI</name>
<dbReference type="InterPro" id="IPR050833">
    <property type="entry name" value="Poly_Biosynth_Transport"/>
</dbReference>
<keyword evidence="5 6" id="KW-0472">Membrane</keyword>
<sequence>MRGSKYLLKNIGLLTISSFGTKLLSFFLVPLYTYMLSTTEYGTYDLFNTTVAVLIPLLTLNISDAVLRFPLDKHSDAKAILTVGLKYFLIGLAPVVFVTLVNQFFTLIPVLKAYSALFVFLYAATALNGIMSSYARGIDHVFDLSVSGIVCSLTIIVLNILLLVVVNWGITGYFIANIAGIAIQAIYLFISTQAWKGLHLPANNSSLEHEMLVYSKPLMANALAWWVNNFSARYVVIWLCGLAENGIFSVAYKIPSILNIFQTIFGQAWTLSATQDFDPEDRHGFFARTYGYYNFGMTVICSLLIAGDRLMARLLYAKDFYIAWMSVPFLLISIVFGALSGYAGGVFSAVKDAKKIASSTVIGAAVNIILDFFLVFAFKSVGAAIANMVSYWLVWFIRMRQLRQFMTIRINFARDNIAYLILLIQSSLLLAFRQENLGLYASETVLFLLILALFYKEGIRLARKLIGAFTHFAPTRQKGKHQ</sequence>
<accession>A0A2M9HHX9</accession>
<keyword evidence="8" id="KW-1185">Reference proteome</keyword>
<dbReference type="AlphaFoldDB" id="A0A2M9HHX9"/>
<reference evidence="8" key="1">
    <citation type="submission" date="2017-10" db="EMBL/GenBank/DDBJ databases">
        <title>Draft genome sequences of strains TRE 1, TRE 9, TRE H and TRI 7, isolated from tamarins, belonging to four potential novel Bifidobacterium species.</title>
        <authorList>
            <person name="Mattarelli P."/>
            <person name="Modesto M."/>
            <person name="Puglisi E."/>
            <person name="Morelli L."/>
            <person name="Bonetti A."/>
            <person name="Spezio C."/>
            <person name="Sandri C."/>
        </authorList>
    </citation>
    <scope>NUCLEOTIDE SEQUENCE [LARGE SCALE GENOMIC DNA]</scope>
    <source>
        <strain evidence="8">TREH</strain>
    </source>
</reference>
<feature type="transmembrane region" description="Helical" evidence="6">
    <location>
        <begin position="170"/>
        <end position="190"/>
    </location>
</feature>
<feature type="transmembrane region" description="Helical" evidence="6">
    <location>
        <begin position="79"/>
        <end position="101"/>
    </location>
</feature>
<proteinExistence type="predicted"/>
<feature type="transmembrane region" description="Helical" evidence="6">
    <location>
        <begin position="142"/>
        <end position="164"/>
    </location>
</feature>
<comment type="subcellular location">
    <subcellularLocation>
        <location evidence="1">Cell membrane</location>
        <topology evidence="1">Multi-pass membrane protein</topology>
    </subcellularLocation>
</comment>
<feature type="transmembrane region" description="Helical" evidence="6">
    <location>
        <begin position="322"/>
        <end position="344"/>
    </location>
</feature>
<keyword evidence="4 6" id="KW-1133">Transmembrane helix</keyword>
<feature type="transmembrane region" description="Helical" evidence="6">
    <location>
        <begin position="381"/>
        <end position="397"/>
    </location>
</feature>
<evidence type="ECO:0000256" key="2">
    <source>
        <dbReference type="ARBA" id="ARBA00022475"/>
    </source>
</evidence>
<protein>
    <submittedName>
        <fullName evidence="7">Polysaccharide biosynthesis protein</fullName>
    </submittedName>
</protein>
<dbReference type="PANTHER" id="PTHR30250">
    <property type="entry name" value="PST FAMILY PREDICTED COLANIC ACID TRANSPORTER"/>
    <property type="match status" value="1"/>
</dbReference>
<keyword evidence="3 6" id="KW-0812">Transmembrane</keyword>
<keyword evidence="2" id="KW-1003">Cell membrane</keyword>
<dbReference type="Pfam" id="PF01943">
    <property type="entry name" value="Polysacc_synt"/>
    <property type="match status" value="1"/>
</dbReference>
<dbReference type="GO" id="GO:0005886">
    <property type="term" value="C:plasma membrane"/>
    <property type="evidence" value="ECO:0007669"/>
    <property type="project" value="UniProtKB-SubCell"/>
</dbReference>
<evidence type="ECO:0000256" key="5">
    <source>
        <dbReference type="ARBA" id="ARBA00023136"/>
    </source>
</evidence>
<feature type="transmembrane region" description="Helical" evidence="6">
    <location>
        <begin position="113"/>
        <end position="130"/>
    </location>
</feature>
<evidence type="ECO:0000256" key="1">
    <source>
        <dbReference type="ARBA" id="ARBA00004651"/>
    </source>
</evidence>
<comment type="caution">
    <text evidence="7">The sequence shown here is derived from an EMBL/GenBank/DDBJ whole genome shotgun (WGS) entry which is preliminary data.</text>
</comment>
<feature type="transmembrane region" description="Helical" evidence="6">
    <location>
        <begin position="438"/>
        <end position="455"/>
    </location>
</feature>
<feature type="transmembrane region" description="Helical" evidence="6">
    <location>
        <begin position="292"/>
        <end position="316"/>
    </location>
</feature>
<dbReference type="EMBL" id="PEBJ01000008">
    <property type="protein sequence ID" value="PJM76397.1"/>
    <property type="molecule type" value="Genomic_DNA"/>
</dbReference>
<feature type="transmembrane region" description="Helical" evidence="6">
    <location>
        <begin position="417"/>
        <end position="432"/>
    </location>
</feature>
<evidence type="ECO:0000256" key="3">
    <source>
        <dbReference type="ARBA" id="ARBA00022692"/>
    </source>
</evidence>
<feature type="transmembrane region" description="Helical" evidence="6">
    <location>
        <begin position="12"/>
        <end position="34"/>
    </location>
</feature>